<name>A0A4Q2UDI3_9HYPH</name>
<dbReference type="Gene3D" id="1.10.10.10">
    <property type="entry name" value="Winged helix-like DNA-binding domain superfamily/Winged helix DNA-binding domain"/>
    <property type="match status" value="1"/>
</dbReference>
<evidence type="ECO:0000313" key="3">
    <source>
        <dbReference type="Proteomes" id="UP000290759"/>
    </source>
</evidence>
<dbReference type="SUPFAM" id="SSF46894">
    <property type="entry name" value="C-terminal effector domain of the bipartite response regulators"/>
    <property type="match status" value="1"/>
</dbReference>
<dbReference type="InterPro" id="IPR016032">
    <property type="entry name" value="Sig_transdc_resp-reg_C-effctor"/>
</dbReference>
<feature type="domain" description="HTH luxR-type" evidence="1">
    <location>
        <begin position="302"/>
        <end position="359"/>
    </location>
</feature>
<evidence type="ECO:0000259" key="1">
    <source>
        <dbReference type="SMART" id="SM00421"/>
    </source>
</evidence>
<dbReference type="InterPro" id="IPR000792">
    <property type="entry name" value="Tscrpt_reg_LuxR_C"/>
</dbReference>
<dbReference type="Pfam" id="PF00196">
    <property type="entry name" value="GerE"/>
    <property type="match status" value="1"/>
</dbReference>
<evidence type="ECO:0000313" key="2">
    <source>
        <dbReference type="EMBL" id="RYC33361.1"/>
    </source>
</evidence>
<gene>
    <name evidence="2" type="ORF">D3273_02480</name>
</gene>
<reference evidence="2 3" key="2">
    <citation type="submission" date="2019-02" db="EMBL/GenBank/DDBJ databases">
        <title>'Lichenibacterium ramalinii' gen. nov. sp. nov., 'Lichenibacterium minor' gen. nov. sp. nov.</title>
        <authorList>
            <person name="Pankratov T."/>
        </authorList>
    </citation>
    <scope>NUCLEOTIDE SEQUENCE [LARGE SCALE GENOMIC DNA]</scope>
    <source>
        <strain evidence="2 3">RmlP026</strain>
    </source>
</reference>
<dbReference type="InterPro" id="IPR036388">
    <property type="entry name" value="WH-like_DNA-bd_sf"/>
</dbReference>
<dbReference type="Proteomes" id="UP000290759">
    <property type="component" value="Unassembled WGS sequence"/>
</dbReference>
<accession>A0A4Q2UDI3</accession>
<dbReference type="RefSeq" id="WP_129223176.1">
    <property type="nucleotide sequence ID" value="NZ_QYBB01000002.1"/>
</dbReference>
<protein>
    <submittedName>
        <fullName evidence="2">LuxR family transcriptional regulator</fullName>
    </submittedName>
</protein>
<dbReference type="OrthoDB" id="5497412at2"/>
<organism evidence="2 3">
    <name type="scientific">Lichenibacterium minor</name>
    <dbReference type="NCBI Taxonomy" id="2316528"/>
    <lineage>
        <taxon>Bacteria</taxon>
        <taxon>Pseudomonadati</taxon>
        <taxon>Pseudomonadota</taxon>
        <taxon>Alphaproteobacteria</taxon>
        <taxon>Hyphomicrobiales</taxon>
        <taxon>Lichenihabitantaceae</taxon>
        <taxon>Lichenibacterium</taxon>
    </lineage>
</organism>
<dbReference type="GO" id="GO:0003677">
    <property type="term" value="F:DNA binding"/>
    <property type="evidence" value="ECO:0007669"/>
    <property type="project" value="InterPro"/>
</dbReference>
<dbReference type="AlphaFoldDB" id="A0A4Q2UDI3"/>
<dbReference type="SMART" id="SM00421">
    <property type="entry name" value="HTH_LUXR"/>
    <property type="match status" value="1"/>
</dbReference>
<proteinExistence type="predicted"/>
<reference evidence="2 3" key="1">
    <citation type="submission" date="2018-12" db="EMBL/GenBank/DDBJ databases">
        <authorList>
            <person name="Grouzdev D.S."/>
            <person name="Krutkina M.S."/>
        </authorList>
    </citation>
    <scope>NUCLEOTIDE SEQUENCE [LARGE SCALE GENOMIC DNA]</scope>
    <source>
        <strain evidence="2 3">RmlP026</strain>
    </source>
</reference>
<comment type="caution">
    <text evidence="2">The sequence shown here is derived from an EMBL/GenBank/DDBJ whole genome shotgun (WGS) entry which is preliminary data.</text>
</comment>
<keyword evidence="3" id="KW-1185">Reference proteome</keyword>
<sequence length="369" mass="39219">MRCTPSDAIAAIYACATEPARWPDALQRIADVFGDVGALLIHRREDGGLATVVSPALRHCVELYETVWWRHDIRAARAMQHHYAAAAGAALTDRHCVTDEEVLTHPIYTDFLAPLGLRWTASVEVSPTAGTQVGLSVFREIAGDPYTDDELHAVADLGRHAEQALRLGLRIVEAEAVSLGLGDALARLASGVFVVDASHRVVFCNGRARQLAGTIFAIRDGRLTCRSPIQGDRFHALLDAAGRPGRATSPMVVEGGADRSAVYVFPFDGAASGLAAAGPHAVVLALDLAQGAPLDPGLVRDVYGLTLGEARVAALVGAGVTPREAAAKLDLAEETVRSVLKRVFSKLDVSRQAELTQLFTRLKSVDATS</sequence>
<dbReference type="GO" id="GO:0006355">
    <property type="term" value="P:regulation of DNA-templated transcription"/>
    <property type="evidence" value="ECO:0007669"/>
    <property type="project" value="InterPro"/>
</dbReference>
<dbReference type="EMBL" id="QYBB01000002">
    <property type="protein sequence ID" value="RYC33361.1"/>
    <property type="molecule type" value="Genomic_DNA"/>
</dbReference>